<organism evidence="3 4">
    <name type="scientific">Hyaloscypha hepaticicola</name>
    <dbReference type="NCBI Taxonomy" id="2082293"/>
    <lineage>
        <taxon>Eukaryota</taxon>
        <taxon>Fungi</taxon>
        <taxon>Dikarya</taxon>
        <taxon>Ascomycota</taxon>
        <taxon>Pezizomycotina</taxon>
        <taxon>Leotiomycetes</taxon>
        <taxon>Helotiales</taxon>
        <taxon>Hyaloscyphaceae</taxon>
        <taxon>Hyaloscypha</taxon>
    </lineage>
</organism>
<evidence type="ECO:0000313" key="4">
    <source>
        <dbReference type="Proteomes" id="UP000235672"/>
    </source>
</evidence>
<dbReference type="Proteomes" id="UP000235672">
    <property type="component" value="Unassembled WGS sequence"/>
</dbReference>
<feature type="transmembrane region" description="Helical" evidence="2">
    <location>
        <begin position="230"/>
        <end position="254"/>
    </location>
</feature>
<name>A0A2J6PRJ0_9HELO</name>
<accession>A0A2J6PRJ0</accession>
<feature type="transmembrane region" description="Helical" evidence="2">
    <location>
        <begin position="81"/>
        <end position="100"/>
    </location>
</feature>
<keyword evidence="2" id="KW-1133">Transmembrane helix</keyword>
<dbReference type="AlphaFoldDB" id="A0A2J6PRJ0"/>
<feature type="compositionally biased region" description="Gly residues" evidence="1">
    <location>
        <begin position="201"/>
        <end position="212"/>
    </location>
</feature>
<keyword evidence="4" id="KW-1185">Reference proteome</keyword>
<sequence length="314" mass="34302">MDSHSLTSKSPQSNKRLRIKGGLEESEPGSADFAVLATLMLHRRSDLASYFNDGKSRYTDQRDVNSGSSVRLGMYSCKMHLWFWALIASLYFIEVTSLPIPQWRSLDENHGIKDRSFLQRIPAPGDFTARFLARGNDQSDNELVDYVQNALGHLKISAPADSRDGLAQSKHSSGTFTWPWPTRLIPVRRQTTCGNNSQCGNGAGSSGPGDGVGNNVTTGAGGSSTTNRNIALGVGLGVGLPGAIVAMATIINYFRKKDRKAKEHSLKSSPNGSNKNEPNTTQPSTSFRPGFAELHQDQSQRRDQEAVEMGTFRR</sequence>
<feature type="region of interest" description="Disordered" evidence="1">
    <location>
        <begin position="195"/>
        <end position="220"/>
    </location>
</feature>
<feature type="region of interest" description="Disordered" evidence="1">
    <location>
        <begin position="1"/>
        <end position="27"/>
    </location>
</feature>
<protein>
    <submittedName>
        <fullName evidence="3">Uncharacterized protein</fullName>
    </submittedName>
</protein>
<evidence type="ECO:0000313" key="3">
    <source>
        <dbReference type="EMBL" id="PMD16619.1"/>
    </source>
</evidence>
<evidence type="ECO:0000256" key="2">
    <source>
        <dbReference type="SAM" id="Phobius"/>
    </source>
</evidence>
<feature type="compositionally biased region" description="Polar residues" evidence="1">
    <location>
        <begin position="267"/>
        <end position="287"/>
    </location>
</feature>
<reference evidence="3 4" key="1">
    <citation type="submission" date="2016-05" db="EMBL/GenBank/DDBJ databases">
        <title>A degradative enzymes factory behind the ericoid mycorrhizal symbiosis.</title>
        <authorList>
            <consortium name="DOE Joint Genome Institute"/>
            <person name="Martino E."/>
            <person name="Morin E."/>
            <person name="Grelet G."/>
            <person name="Kuo A."/>
            <person name="Kohler A."/>
            <person name="Daghino S."/>
            <person name="Barry K."/>
            <person name="Choi C."/>
            <person name="Cichocki N."/>
            <person name="Clum A."/>
            <person name="Copeland A."/>
            <person name="Hainaut M."/>
            <person name="Haridas S."/>
            <person name="Labutti K."/>
            <person name="Lindquist E."/>
            <person name="Lipzen A."/>
            <person name="Khouja H.-R."/>
            <person name="Murat C."/>
            <person name="Ohm R."/>
            <person name="Olson A."/>
            <person name="Spatafora J."/>
            <person name="Veneault-Fourrey C."/>
            <person name="Henrissat B."/>
            <person name="Grigoriev I."/>
            <person name="Martin F."/>
            <person name="Perotto S."/>
        </authorList>
    </citation>
    <scope>NUCLEOTIDE SEQUENCE [LARGE SCALE GENOMIC DNA]</scope>
    <source>
        <strain evidence="3 4">UAMH 7357</strain>
    </source>
</reference>
<feature type="compositionally biased region" description="Polar residues" evidence="1">
    <location>
        <begin position="1"/>
        <end position="14"/>
    </location>
</feature>
<keyword evidence="2" id="KW-0472">Membrane</keyword>
<proteinExistence type="predicted"/>
<gene>
    <name evidence="3" type="ORF">NA56DRAFT_752893</name>
</gene>
<feature type="compositionally biased region" description="Basic and acidic residues" evidence="1">
    <location>
        <begin position="294"/>
        <end position="305"/>
    </location>
</feature>
<dbReference type="EMBL" id="KZ613504">
    <property type="protein sequence ID" value="PMD16619.1"/>
    <property type="molecule type" value="Genomic_DNA"/>
</dbReference>
<feature type="region of interest" description="Disordered" evidence="1">
    <location>
        <begin position="261"/>
        <end position="314"/>
    </location>
</feature>
<keyword evidence="2" id="KW-0812">Transmembrane</keyword>
<evidence type="ECO:0000256" key="1">
    <source>
        <dbReference type="SAM" id="MobiDB-lite"/>
    </source>
</evidence>